<feature type="non-terminal residue" evidence="8">
    <location>
        <position position="1"/>
    </location>
</feature>
<dbReference type="PANTHER" id="PTHR14297">
    <property type="entry name" value="MEMBRANE TRANSPORT PROTEIN XK FAMILY MEMBER"/>
    <property type="match status" value="1"/>
</dbReference>
<dbReference type="EMBL" id="JAAWVO010067470">
    <property type="protein sequence ID" value="MBN3323777.1"/>
    <property type="molecule type" value="Genomic_DNA"/>
</dbReference>
<evidence type="ECO:0000256" key="6">
    <source>
        <dbReference type="RuleBase" id="RU910716"/>
    </source>
</evidence>
<dbReference type="Pfam" id="PF09815">
    <property type="entry name" value="XK-related"/>
    <property type="match status" value="1"/>
</dbReference>
<sequence length="471" mass="53521">MCEGAETEILDQNHRPPSPEQSEAGLGFEPDSSRPQPPYSVVLATALYCAEFITAAMLCSIYDRSGDRFWMAFTITFMLVPAVLVQLALTFIHRDLGRDRPLVLFMHILQMGPVIRCVEALIVYFRSGKEEEPYVTISRKIRLKHGQGTPTEWEIGHSERKLATHRNAFKRTTVIQAFLGSAPQLTLQLYATIQEKGLTPTTRVVLMAIALLSITYGALVCSTLAIQINYDDYKFRLRLPAYACMVLWRGLEIATRVTVLVLFSTALPIWVVPVGLANLLFLFFLPWVEFWARRAALPENVEKNFSKVGTTVVLFLVTFLYACINMFCWSAVQLDLADRDLIDKSQSWGRLAVYYVVRFAENTILIVLWYFFKTNFYEYICAPLLVVQLVVCYSLAILFMLVFYQYCHPCRKLFTHNVADCLRCVCCRRRAPRCREGPRALPPPSPAAPDLPCEPCARETDITDDAIMDAA</sequence>
<evidence type="ECO:0000313" key="9">
    <source>
        <dbReference type="Proteomes" id="UP000736164"/>
    </source>
</evidence>
<evidence type="ECO:0000313" key="8">
    <source>
        <dbReference type="EMBL" id="MBN3323777.1"/>
    </source>
</evidence>
<feature type="transmembrane region" description="Helical" evidence="6">
    <location>
        <begin position="384"/>
        <end position="406"/>
    </location>
</feature>
<name>A0A8J7P1Q0_ATRSP</name>
<feature type="transmembrane region" description="Helical" evidence="6">
    <location>
        <begin position="69"/>
        <end position="92"/>
    </location>
</feature>
<proteinExistence type="inferred from homology"/>
<feature type="transmembrane region" description="Helical" evidence="6">
    <location>
        <begin position="104"/>
        <end position="125"/>
    </location>
</feature>
<evidence type="ECO:0000256" key="2">
    <source>
        <dbReference type="ARBA" id="ARBA00008789"/>
    </source>
</evidence>
<keyword evidence="4 6" id="KW-1133">Transmembrane helix</keyword>
<comment type="caution">
    <text evidence="8">The sequence shown here is derived from an EMBL/GenBank/DDBJ whole genome shotgun (WGS) entry which is preliminary data.</text>
</comment>
<keyword evidence="3 6" id="KW-0812">Transmembrane</keyword>
<organism evidence="8 9">
    <name type="scientific">Atractosteus spatula</name>
    <name type="common">Alligator gar</name>
    <name type="synonym">Lepisosteus spatula</name>
    <dbReference type="NCBI Taxonomy" id="7917"/>
    <lineage>
        <taxon>Eukaryota</taxon>
        <taxon>Metazoa</taxon>
        <taxon>Chordata</taxon>
        <taxon>Craniata</taxon>
        <taxon>Vertebrata</taxon>
        <taxon>Euteleostomi</taxon>
        <taxon>Actinopterygii</taxon>
        <taxon>Neopterygii</taxon>
        <taxon>Holostei</taxon>
        <taxon>Semionotiformes</taxon>
        <taxon>Lepisosteidae</taxon>
        <taxon>Atractosteus</taxon>
    </lineage>
</organism>
<evidence type="ECO:0000256" key="5">
    <source>
        <dbReference type="ARBA" id="ARBA00023136"/>
    </source>
</evidence>
<accession>A0A8J7P1Q0</accession>
<evidence type="ECO:0000256" key="1">
    <source>
        <dbReference type="ARBA" id="ARBA00004141"/>
    </source>
</evidence>
<feature type="non-terminal residue" evidence="8">
    <location>
        <position position="471"/>
    </location>
</feature>
<comment type="subcellular location">
    <subcellularLocation>
        <location evidence="1 6">Membrane</location>
        <topology evidence="1 6">Multi-pass membrane protein</topology>
    </subcellularLocation>
</comment>
<dbReference type="InterPro" id="IPR018629">
    <property type="entry name" value="XK-rel"/>
</dbReference>
<feature type="transmembrane region" description="Helical" evidence="6">
    <location>
        <begin position="352"/>
        <end position="372"/>
    </location>
</feature>
<evidence type="ECO:0000256" key="3">
    <source>
        <dbReference type="ARBA" id="ARBA00022692"/>
    </source>
</evidence>
<dbReference type="Proteomes" id="UP000736164">
    <property type="component" value="Unassembled WGS sequence"/>
</dbReference>
<dbReference type="InterPro" id="IPR051773">
    <property type="entry name" value="XK-related_adapter"/>
</dbReference>
<evidence type="ECO:0000256" key="7">
    <source>
        <dbReference type="SAM" id="MobiDB-lite"/>
    </source>
</evidence>
<keyword evidence="9" id="KW-1185">Reference proteome</keyword>
<feature type="transmembrane region" description="Helical" evidence="6">
    <location>
        <begin position="269"/>
        <end position="288"/>
    </location>
</feature>
<evidence type="ECO:0000256" key="4">
    <source>
        <dbReference type="ARBA" id="ARBA00022989"/>
    </source>
</evidence>
<feature type="transmembrane region" description="Helical" evidence="6">
    <location>
        <begin position="205"/>
        <end position="227"/>
    </location>
</feature>
<protein>
    <recommendedName>
        <fullName evidence="6">XK-related protein</fullName>
    </recommendedName>
</protein>
<keyword evidence="5 6" id="KW-0472">Membrane</keyword>
<gene>
    <name evidence="8" type="primary">Xk</name>
    <name evidence="8" type="ORF">GTO95_0011699</name>
</gene>
<feature type="transmembrane region" description="Helical" evidence="6">
    <location>
        <begin position="308"/>
        <end position="332"/>
    </location>
</feature>
<feature type="transmembrane region" description="Helical" evidence="6">
    <location>
        <begin position="39"/>
        <end position="62"/>
    </location>
</feature>
<reference evidence="8" key="1">
    <citation type="journal article" date="2021" name="Cell">
        <title>Tracing the genetic footprints of vertebrate landing in non-teleost ray-finned fishes.</title>
        <authorList>
            <person name="Bi X."/>
            <person name="Wang K."/>
            <person name="Yang L."/>
            <person name="Pan H."/>
            <person name="Jiang H."/>
            <person name="Wei Q."/>
            <person name="Fang M."/>
            <person name="Yu H."/>
            <person name="Zhu C."/>
            <person name="Cai Y."/>
            <person name="He Y."/>
            <person name="Gan X."/>
            <person name="Zeng H."/>
            <person name="Yu D."/>
            <person name="Zhu Y."/>
            <person name="Jiang H."/>
            <person name="Qiu Q."/>
            <person name="Yang H."/>
            <person name="Zhang Y.E."/>
            <person name="Wang W."/>
            <person name="Zhu M."/>
            <person name="He S."/>
            <person name="Zhang G."/>
        </authorList>
    </citation>
    <scope>NUCLEOTIDE SEQUENCE</scope>
    <source>
        <strain evidence="8">Allg_001</strain>
    </source>
</reference>
<feature type="region of interest" description="Disordered" evidence="7">
    <location>
        <begin position="1"/>
        <end position="33"/>
    </location>
</feature>
<dbReference type="PANTHER" id="PTHR14297:SF4">
    <property type="entry name" value="XK-RELATED PROTEIN 2"/>
    <property type="match status" value="1"/>
</dbReference>
<comment type="similarity">
    <text evidence="2 6">Belongs to the XK family.</text>
</comment>
<dbReference type="AlphaFoldDB" id="A0A8J7P1Q0"/>
<dbReference type="GO" id="GO:0005886">
    <property type="term" value="C:plasma membrane"/>
    <property type="evidence" value="ECO:0007669"/>
    <property type="project" value="UniProtKB-ARBA"/>
</dbReference>